<accession>A0A7W9W1R9</accession>
<evidence type="ECO:0000256" key="1">
    <source>
        <dbReference type="ARBA" id="ARBA00022793"/>
    </source>
</evidence>
<organism evidence="7 8">
    <name type="scientific">Oribacterium sinus</name>
    <dbReference type="NCBI Taxonomy" id="237576"/>
    <lineage>
        <taxon>Bacteria</taxon>
        <taxon>Bacillati</taxon>
        <taxon>Bacillota</taxon>
        <taxon>Clostridia</taxon>
        <taxon>Lachnospirales</taxon>
        <taxon>Lachnospiraceae</taxon>
        <taxon>Oribacterium</taxon>
    </lineage>
</organism>
<keyword evidence="7" id="KW-0670">Pyruvate</keyword>
<evidence type="ECO:0000256" key="4">
    <source>
        <dbReference type="SAM" id="MobiDB-lite"/>
    </source>
</evidence>
<feature type="domain" description="Thiamine pyrophosphate enzyme N-terminal TPP-binding" evidence="6">
    <location>
        <begin position="13"/>
        <end position="120"/>
    </location>
</feature>
<dbReference type="SUPFAM" id="SSF52518">
    <property type="entry name" value="Thiamin diphosphate-binding fold (THDP-binding)"/>
    <property type="match status" value="2"/>
</dbReference>
<dbReference type="InterPro" id="IPR029061">
    <property type="entry name" value="THDP-binding"/>
</dbReference>
<evidence type="ECO:0000313" key="8">
    <source>
        <dbReference type="Proteomes" id="UP000522163"/>
    </source>
</evidence>
<protein>
    <submittedName>
        <fullName evidence="7">Phosphonopyruvate decarboxylase</fullName>
        <ecNumber evidence="7">4.1.1.82</ecNumber>
    </submittedName>
</protein>
<comment type="caution">
    <text evidence="7">The sequence shown here is derived from an EMBL/GenBank/DDBJ whole genome shotgun (WGS) entry which is preliminary data.</text>
</comment>
<dbReference type="Proteomes" id="UP000522163">
    <property type="component" value="Unassembled WGS sequence"/>
</dbReference>
<dbReference type="PANTHER" id="PTHR42818">
    <property type="entry name" value="SULFOPYRUVATE DECARBOXYLASE SUBUNIT ALPHA"/>
    <property type="match status" value="1"/>
</dbReference>
<dbReference type="Gene3D" id="3.40.50.970">
    <property type="match status" value="2"/>
</dbReference>
<keyword evidence="3 7" id="KW-0456">Lyase</keyword>
<dbReference type="InterPro" id="IPR012001">
    <property type="entry name" value="Thiamin_PyroP_enz_TPP-bd_dom"/>
</dbReference>
<proteinExistence type="predicted"/>
<dbReference type="InterPro" id="IPR017684">
    <property type="entry name" value="Phosphono-pyrv_decarboxylase"/>
</dbReference>
<feature type="region of interest" description="Disordered" evidence="4">
    <location>
        <begin position="350"/>
        <end position="371"/>
    </location>
</feature>
<dbReference type="Pfam" id="PF02776">
    <property type="entry name" value="TPP_enzyme_N"/>
    <property type="match status" value="1"/>
</dbReference>
<dbReference type="AlphaFoldDB" id="A0A7W9W1R9"/>
<dbReference type="EMBL" id="JACHHH010000005">
    <property type="protein sequence ID" value="MBB6041150.1"/>
    <property type="molecule type" value="Genomic_DNA"/>
</dbReference>
<evidence type="ECO:0000259" key="6">
    <source>
        <dbReference type="Pfam" id="PF02776"/>
    </source>
</evidence>
<dbReference type="EC" id="4.1.1.82" evidence="7"/>
<dbReference type="Pfam" id="PF02775">
    <property type="entry name" value="TPP_enzyme_C"/>
    <property type="match status" value="1"/>
</dbReference>
<dbReference type="GO" id="GO:0032923">
    <property type="term" value="P:organic phosphonate biosynthetic process"/>
    <property type="evidence" value="ECO:0007669"/>
    <property type="project" value="InterPro"/>
</dbReference>
<evidence type="ECO:0000256" key="2">
    <source>
        <dbReference type="ARBA" id="ARBA00023052"/>
    </source>
</evidence>
<dbReference type="NCBIfam" id="TIGR03297">
    <property type="entry name" value="Ppyr-DeCO2ase"/>
    <property type="match status" value="1"/>
</dbReference>
<evidence type="ECO:0000259" key="5">
    <source>
        <dbReference type="Pfam" id="PF02775"/>
    </source>
</evidence>
<dbReference type="GeneID" id="85014668"/>
<keyword evidence="2" id="KW-0786">Thiamine pyrophosphate</keyword>
<dbReference type="InterPro" id="IPR051818">
    <property type="entry name" value="TPP_dependent_decarboxylase"/>
</dbReference>
<dbReference type="CDD" id="cd07035">
    <property type="entry name" value="TPP_PYR_POX_like"/>
    <property type="match status" value="1"/>
</dbReference>
<dbReference type="CDD" id="cd03371">
    <property type="entry name" value="TPP_PpyrDC"/>
    <property type="match status" value="1"/>
</dbReference>
<dbReference type="RefSeq" id="WP_183683719.1">
    <property type="nucleotide sequence ID" value="NZ_JACHHH010000005.1"/>
</dbReference>
<evidence type="ECO:0000256" key="3">
    <source>
        <dbReference type="ARBA" id="ARBA00023239"/>
    </source>
</evidence>
<sequence length="371" mass="41103">MKVERFLELCPSDFFTGVPDSQLKALCDELMEKYGTGKQHHIVANEGNAVALAAGYHLASGKVPMVYLQNSGEGNAMNPLVSLASERVYGIPLLLVIGYRGEPGVKDEPQHLFQGEITLDFLKLLQIPYFVLEKESKEEDLKNALEGFAKEFQKGRQAAIVVKKGALEKEHGYHYSNAYNFSREDAIRCIVDYTEDSPIVSTTGKASRELYEIREERGEDHSRDFLTVGSMGHASSIALGIALEKENERVVCLDGDGALLMHMGAMAVLGASGQKNILHILLNNEAHETVGGQPTVSPNVDYGSVAKACGYNKSYLVRNQKNLERVLLESAKEEGPIFLEVRCAMHSRENLGRPKESPKENKELFMKKLEK</sequence>
<feature type="domain" description="Thiamine pyrophosphate enzyme TPP-binding" evidence="5">
    <location>
        <begin position="226"/>
        <end position="341"/>
    </location>
</feature>
<dbReference type="GO" id="GO:0030976">
    <property type="term" value="F:thiamine pyrophosphate binding"/>
    <property type="evidence" value="ECO:0007669"/>
    <property type="project" value="InterPro"/>
</dbReference>
<name>A0A7W9W1R9_9FIRM</name>
<dbReference type="PANTHER" id="PTHR42818:SF1">
    <property type="entry name" value="SULFOPYRUVATE DECARBOXYLASE"/>
    <property type="match status" value="1"/>
</dbReference>
<gene>
    <name evidence="7" type="ORF">HNQ46_001127</name>
</gene>
<dbReference type="GO" id="GO:0033980">
    <property type="term" value="F:phosphonopyruvate decarboxylase activity"/>
    <property type="evidence" value="ECO:0007669"/>
    <property type="project" value="UniProtKB-EC"/>
</dbReference>
<reference evidence="7 8" key="1">
    <citation type="submission" date="2020-08" db="EMBL/GenBank/DDBJ databases">
        <title>Genomic Encyclopedia of Type Strains, Phase IV (KMG-IV): sequencing the most valuable type-strain genomes for metagenomic binning, comparative biology and taxonomic classification.</title>
        <authorList>
            <person name="Goeker M."/>
        </authorList>
    </citation>
    <scope>NUCLEOTIDE SEQUENCE [LARGE SCALE GENOMIC DNA]</scope>
    <source>
        <strain evidence="7 8">DSM 17245</strain>
    </source>
</reference>
<keyword evidence="1" id="KW-0210">Decarboxylase</keyword>
<evidence type="ECO:0000313" key="7">
    <source>
        <dbReference type="EMBL" id="MBB6041150.1"/>
    </source>
</evidence>
<dbReference type="InterPro" id="IPR011766">
    <property type="entry name" value="TPP_enzyme_TPP-bd"/>
</dbReference>